<sequence>MFLIELFRNSSMYGILAILILYGTLQSIHTNPIESSSNETVKSENNPIEGRFGNQINEVEWLLNQLISMMADMVNGIERDHTLLQNNHFRHILSQIIKRIDFILEHFENLETHHLSSSILNELDRIDCIRIRLANYLSQSRRFDDRKCHQQWTNIMSPSASDSSHQLGKVLNQIIELLTKIADQLNSIEHELKQIHHQQNINININNQFHRNNPIISVNSPSSPKRPNIDWDRLISHSSSPPISSSSSSSHRPQANHRPTEQEWNQIFAQNGTSQSSSSSASSSSGTSTNDWEELISQVMGSMTSPSTQSSITRAPTIQPDTSSVTPAWEDVMNQLINQWNSNRSG</sequence>
<evidence type="ECO:0000313" key="4">
    <source>
        <dbReference type="Proteomes" id="UP000070412"/>
    </source>
</evidence>
<organism evidence="2">
    <name type="scientific">Sarcoptes scabiei</name>
    <name type="common">Itch mite</name>
    <name type="synonym">Acarus scabiei</name>
    <dbReference type="NCBI Taxonomy" id="52283"/>
    <lineage>
        <taxon>Eukaryota</taxon>
        <taxon>Metazoa</taxon>
        <taxon>Ecdysozoa</taxon>
        <taxon>Arthropoda</taxon>
        <taxon>Chelicerata</taxon>
        <taxon>Arachnida</taxon>
        <taxon>Acari</taxon>
        <taxon>Acariformes</taxon>
        <taxon>Sarcoptiformes</taxon>
        <taxon>Astigmata</taxon>
        <taxon>Psoroptidia</taxon>
        <taxon>Sarcoptoidea</taxon>
        <taxon>Sarcoptidae</taxon>
        <taxon>Sarcoptinae</taxon>
        <taxon>Sarcoptes</taxon>
    </lineage>
</organism>
<gene>
    <name evidence="2" type="ORF">SSS_4546</name>
</gene>
<name>A0A834VCE3_SARSC</name>
<dbReference type="EnsemblMetazoa" id="SSS_4546s_mrna">
    <property type="protein sequence ID" value="KAF7492387.1"/>
    <property type="gene ID" value="SSS_4546"/>
</dbReference>
<evidence type="ECO:0000313" key="2">
    <source>
        <dbReference type="EMBL" id="KAF7492387.1"/>
    </source>
</evidence>
<reference evidence="3" key="3">
    <citation type="submission" date="2022-06" db="UniProtKB">
        <authorList>
            <consortium name="EnsemblMetazoa"/>
        </authorList>
    </citation>
    <scope>IDENTIFICATION</scope>
</reference>
<reference evidence="2" key="2">
    <citation type="submission" date="2020-01" db="EMBL/GenBank/DDBJ databases">
        <authorList>
            <person name="Korhonen P.K.K."/>
            <person name="Guangxu M.G."/>
            <person name="Wang T.W."/>
            <person name="Stroehlein A.J.S."/>
            <person name="Young N.D."/>
            <person name="Ang C.-S.A."/>
            <person name="Fernando D.W.F."/>
            <person name="Lu H.L."/>
            <person name="Taylor S.T."/>
            <person name="Ehtesham M.E.M."/>
            <person name="Najaraj S.H.N."/>
            <person name="Harsha G.H.G."/>
            <person name="Madugundu A.M."/>
            <person name="Renuse S.R."/>
            <person name="Holt D.H."/>
            <person name="Pandey A.P."/>
            <person name="Papenfuss A.P."/>
            <person name="Gasser R.B.G."/>
            <person name="Fischer K.F."/>
        </authorList>
    </citation>
    <scope>NUCLEOTIDE SEQUENCE</scope>
    <source>
        <strain evidence="2">SSS_KF_BRIS2020</strain>
    </source>
</reference>
<feature type="compositionally biased region" description="Polar residues" evidence="1">
    <location>
        <begin position="299"/>
        <end position="325"/>
    </location>
</feature>
<feature type="region of interest" description="Disordered" evidence="1">
    <location>
        <begin position="215"/>
        <end position="325"/>
    </location>
</feature>
<reference evidence="4" key="1">
    <citation type="journal article" date="2020" name="PLoS Negl. Trop. Dis.">
        <title>High-quality nuclear genome for Sarcoptes scabiei-A critical resource for a neglected parasite.</title>
        <authorList>
            <person name="Korhonen P.K."/>
            <person name="Gasser R.B."/>
            <person name="Ma G."/>
            <person name="Wang T."/>
            <person name="Stroehlein A.J."/>
            <person name="Young N.D."/>
            <person name="Ang C.S."/>
            <person name="Fernando D.D."/>
            <person name="Lu H.C."/>
            <person name="Taylor S."/>
            <person name="Reynolds S.L."/>
            <person name="Mofiz E."/>
            <person name="Najaraj S.H."/>
            <person name="Gowda H."/>
            <person name="Madugundu A."/>
            <person name="Renuse S."/>
            <person name="Holt D."/>
            <person name="Pandey A."/>
            <person name="Papenfuss A.T."/>
            <person name="Fischer K."/>
        </authorList>
    </citation>
    <scope>NUCLEOTIDE SEQUENCE [LARGE SCALE GENOMIC DNA]</scope>
</reference>
<dbReference type="OrthoDB" id="6516224at2759"/>
<proteinExistence type="predicted"/>
<dbReference type="Proteomes" id="UP000070412">
    <property type="component" value="Unassembled WGS sequence"/>
</dbReference>
<feature type="compositionally biased region" description="Low complexity" evidence="1">
    <location>
        <begin position="236"/>
        <end position="251"/>
    </location>
</feature>
<evidence type="ECO:0000256" key="1">
    <source>
        <dbReference type="SAM" id="MobiDB-lite"/>
    </source>
</evidence>
<dbReference type="AlphaFoldDB" id="A0A834VCE3"/>
<feature type="compositionally biased region" description="Low complexity" evidence="1">
    <location>
        <begin position="269"/>
        <end position="290"/>
    </location>
</feature>
<keyword evidence="4" id="KW-1185">Reference proteome</keyword>
<dbReference type="EMBL" id="WVUK01000056">
    <property type="protein sequence ID" value="KAF7492387.1"/>
    <property type="molecule type" value="Genomic_DNA"/>
</dbReference>
<protein>
    <submittedName>
        <fullName evidence="2 3">Uncharacterized protein</fullName>
    </submittedName>
</protein>
<accession>A0A834VCE3</accession>
<evidence type="ECO:0000313" key="3">
    <source>
        <dbReference type="EnsemblMetazoa" id="KAF7492387.1"/>
    </source>
</evidence>